<comment type="subcellular location">
    <subcellularLocation>
        <location evidence="1 7">Cell membrane</location>
        <topology evidence="1 7">Multi-pass membrane protein</topology>
    </subcellularLocation>
</comment>
<feature type="transmembrane region" description="Helical" evidence="7">
    <location>
        <begin position="286"/>
        <end position="303"/>
    </location>
</feature>
<evidence type="ECO:0000313" key="8">
    <source>
        <dbReference type="EMBL" id="PTL86642.1"/>
    </source>
</evidence>
<keyword evidence="5 7" id="KW-1133">Transmembrane helix</keyword>
<keyword evidence="7" id="KW-1006">Bacterial flagellum protein export</keyword>
<dbReference type="GO" id="GO:0009306">
    <property type="term" value="P:protein secretion"/>
    <property type="evidence" value="ECO:0007669"/>
    <property type="project" value="InterPro"/>
</dbReference>
<comment type="similarity">
    <text evidence="2 7">Belongs to the FHIPEP (flagella/HR/invasion proteins export pore) family.</text>
</comment>
<keyword evidence="8" id="KW-0966">Cell projection</keyword>
<feature type="transmembrane region" description="Helical" evidence="7">
    <location>
        <begin position="249"/>
        <end position="266"/>
    </location>
</feature>
<reference evidence="9" key="1">
    <citation type="submission" date="2018-02" db="EMBL/GenBank/DDBJ databases">
        <title>Genome sequence of Candidatus Liberibacter europaeus.</title>
        <authorList>
            <person name="Frampton R.A."/>
            <person name="Thompson S.M."/>
            <person name="David C."/>
            <person name="Addison S.M."/>
            <person name="Smith G.R."/>
        </authorList>
    </citation>
    <scope>NUCLEOTIDE SEQUENCE [LARGE SCALE GENOMIC DNA]</scope>
</reference>
<evidence type="ECO:0000256" key="3">
    <source>
        <dbReference type="ARBA" id="ARBA00022475"/>
    </source>
</evidence>
<dbReference type="Proteomes" id="UP000240811">
    <property type="component" value="Unassembled WGS sequence"/>
</dbReference>
<organism evidence="8 9">
    <name type="scientific">Candidatus Liberibacter europaeus</name>
    <dbReference type="NCBI Taxonomy" id="744859"/>
    <lineage>
        <taxon>Bacteria</taxon>
        <taxon>Pseudomonadati</taxon>
        <taxon>Pseudomonadota</taxon>
        <taxon>Alphaproteobacteria</taxon>
        <taxon>Hyphomicrobiales</taxon>
        <taxon>Rhizobiaceae</taxon>
        <taxon>Liberibacter</taxon>
    </lineage>
</organism>
<keyword evidence="7" id="KW-0653">Protein transport</keyword>
<accession>A0A2T4VXZ5</accession>
<comment type="function">
    <text evidence="7">Required for formation of the rod structure of the flagellar apparatus. Together with FliI and FliH, may constitute the export apparatus of flagellin.</text>
</comment>
<dbReference type="InterPro" id="IPR006301">
    <property type="entry name" value="FlhA"/>
</dbReference>
<proteinExistence type="inferred from homology"/>
<evidence type="ECO:0000256" key="4">
    <source>
        <dbReference type="ARBA" id="ARBA00022692"/>
    </source>
</evidence>
<dbReference type="Pfam" id="PF00771">
    <property type="entry name" value="FHIPEP"/>
    <property type="match status" value="1"/>
</dbReference>
<dbReference type="InterPro" id="IPR001712">
    <property type="entry name" value="T3SS_FHIPEP"/>
</dbReference>
<dbReference type="AlphaFoldDB" id="A0A2T4VXZ5"/>
<evidence type="ECO:0000256" key="5">
    <source>
        <dbReference type="ARBA" id="ARBA00022989"/>
    </source>
</evidence>
<name>A0A2T4VXZ5_9HYPH</name>
<keyword evidence="3 7" id="KW-1003">Cell membrane</keyword>
<dbReference type="PANTHER" id="PTHR30161:SF1">
    <property type="entry name" value="FLAGELLAR BIOSYNTHESIS PROTEIN FLHA-RELATED"/>
    <property type="match status" value="1"/>
</dbReference>
<dbReference type="InterPro" id="IPR042193">
    <property type="entry name" value="FHIPEP_3"/>
</dbReference>
<keyword evidence="7" id="KW-1005">Bacterial flagellum biogenesis</keyword>
<dbReference type="GO" id="GO:0044780">
    <property type="term" value="P:bacterial-type flagellum assembly"/>
    <property type="evidence" value="ECO:0007669"/>
    <property type="project" value="InterPro"/>
</dbReference>
<dbReference type="GO" id="GO:0005886">
    <property type="term" value="C:plasma membrane"/>
    <property type="evidence" value="ECO:0007669"/>
    <property type="project" value="UniProtKB-SubCell"/>
</dbReference>
<dbReference type="NCBIfam" id="TIGR01398">
    <property type="entry name" value="FlhA"/>
    <property type="match status" value="1"/>
</dbReference>
<feature type="transmembrane region" description="Helical" evidence="7">
    <location>
        <begin position="121"/>
        <end position="139"/>
    </location>
</feature>
<keyword evidence="8" id="KW-0969">Cilium</keyword>
<protein>
    <recommendedName>
        <fullName evidence="7">Flagellar biosynthesis protein FlhA</fullName>
    </recommendedName>
</protein>
<dbReference type="InterPro" id="IPR042194">
    <property type="entry name" value="FHIPEP_1"/>
</dbReference>
<dbReference type="Gene3D" id="1.10.8.540">
    <property type="entry name" value="FHIPEP family, domain 3"/>
    <property type="match status" value="1"/>
</dbReference>
<feature type="transmembrane region" description="Helical" evidence="7">
    <location>
        <begin position="93"/>
        <end position="115"/>
    </location>
</feature>
<feature type="transmembrane region" description="Helical" evidence="7">
    <location>
        <begin position="20"/>
        <end position="37"/>
    </location>
</feature>
<dbReference type="InterPro" id="IPR042196">
    <property type="entry name" value="FHIPEP_4"/>
</dbReference>
<comment type="caution">
    <text evidence="8">The sequence shown here is derived from an EMBL/GenBank/DDBJ whole genome shotgun (WGS) entry which is preliminary data.</text>
</comment>
<dbReference type="PRINTS" id="PR00949">
    <property type="entry name" value="TYPE3IMAPROT"/>
</dbReference>
<dbReference type="PANTHER" id="PTHR30161">
    <property type="entry name" value="FLAGELLAR EXPORT PROTEIN, MEMBRANE FLHA SUBUNIT-RELATED"/>
    <property type="match status" value="1"/>
</dbReference>
<dbReference type="Gene3D" id="3.40.50.12790">
    <property type="entry name" value="FHIPEP family, domain 4"/>
    <property type="match status" value="1"/>
</dbReference>
<evidence type="ECO:0000313" key="9">
    <source>
        <dbReference type="Proteomes" id="UP000240811"/>
    </source>
</evidence>
<keyword evidence="4 7" id="KW-0812">Transmembrane</keyword>
<feature type="transmembrane region" description="Helical" evidence="7">
    <location>
        <begin position="207"/>
        <end position="229"/>
    </location>
</feature>
<evidence type="ECO:0000256" key="6">
    <source>
        <dbReference type="ARBA" id="ARBA00023136"/>
    </source>
</evidence>
<feature type="transmembrane region" description="Helical" evidence="7">
    <location>
        <begin position="44"/>
        <end position="63"/>
    </location>
</feature>
<dbReference type="Gene3D" id="3.40.30.60">
    <property type="entry name" value="FHIPEP family, domain 1"/>
    <property type="match status" value="1"/>
</dbReference>
<dbReference type="PIRSF" id="PIRSF005419">
    <property type="entry name" value="FlhA"/>
    <property type="match status" value="1"/>
</dbReference>
<keyword evidence="6 7" id="KW-0472">Membrane</keyword>
<keyword evidence="7" id="KW-0813">Transport</keyword>
<gene>
    <name evidence="7 8" type="primary">flhA</name>
    <name evidence="8" type="ORF">C4617_02160</name>
</gene>
<evidence type="ECO:0000256" key="1">
    <source>
        <dbReference type="ARBA" id="ARBA00004651"/>
    </source>
</evidence>
<dbReference type="EMBL" id="PSQJ01000002">
    <property type="protein sequence ID" value="PTL86642.1"/>
    <property type="molecule type" value="Genomic_DNA"/>
</dbReference>
<evidence type="ECO:0000256" key="2">
    <source>
        <dbReference type="ARBA" id="ARBA00008835"/>
    </source>
</evidence>
<evidence type="ECO:0000256" key="7">
    <source>
        <dbReference type="RuleBase" id="RU364093"/>
    </source>
</evidence>
<keyword evidence="8" id="KW-0282">Flagellum</keyword>
<feature type="transmembrane region" description="Helical" evidence="7">
    <location>
        <begin position="69"/>
        <end position="86"/>
    </location>
</feature>
<sequence length="692" mass="76089">MLRSLISTSDVNSRNHVHDVVLALCIVFVICIIFLPIPTILLDIGLASSIALSILILMVALWIEKPLEFSAFPTVLLIATIIRLSLNVATTRAILSFGNEGYGAAGGIIAGFSFLVMAGDFVIGLVVFMILITINFIVITKGATRIAEVGARFILDAIPGKQMAIDADLSAGLIDENEAKSRRKELEQESAFFGAMDGASKFVRGDAIASIIITFINILGGIIIGCLRYDMSISHAADVFVRLSVGDGLVTQVPALIISLAAGLLVSRTTSTGSTNTAMIEQLSSYPRALFISAFFMGILSLMPNLPSFPFLMLASLFSFGGWYVPYQIIKKNIERSSQEKDILEQNQDTDYLDFNVPGIELVLGSLVSSRLLSAKKEISVRISKIRKKFAQQYGFIVPEIKISTDISLSEKGYNIIIYGTIVAISELRVGEVLVIVGSGKRPSFPGDEVQEPAFGMQAIAVMDSFADDLRREGFQPIDNLSVVLTHLSEVIRNNLSQLLSYKDVKNLINRLDPEYKKLADEICSSHISYSGMQAVLKLLLMERVSIRNLQLIIESIAEVSPYLQKTAQIVEQVRIRIAQQICGDLADKGVLNILKLGNRWDMVFYQAIQRDSKGDMIEFNVEPRAVEEFSENATAVVRKYIDQGISLVIVTLPEIRSYIRMILERNFPSLAVLSHMEISKGVEIKILGSIS</sequence>